<dbReference type="STRING" id="1316194.A0A1Q5T068"/>
<dbReference type="Gene3D" id="2.60.120.260">
    <property type="entry name" value="Galactose-binding domain-like"/>
    <property type="match status" value="1"/>
</dbReference>
<dbReference type="AlphaFoldDB" id="A0A1Q5T068"/>
<dbReference type="EMBL" id="MNBE01000723">
    <property type="protein sequence ID" value="OKO93667.1"/>
    <property type="molecule type" value="Genomic_DNA"/>
</dbReference>
<comment type="caution">
    <text evidence="4">The sequence shown here is derived from an EMBL/GenBank/DDBJ whole genome shotgun (WGS) entry which is preliminary data.</text>
</comment>
<evidence type="ECO:0000313" key="4">
    <source>
        <dbReference type="EMBL" id="OKO93667.1"/>
    </source>
</evidence>
<dbReference type="GO" id="GO:0004553">
    <property type="term" value="F:hydrolase activity, hydrolyzing O-glycosyl compounds"/>
    <property type="evidence" value="ECO:0007669"/>
    <property type="project" value="InterPro"/>
</dbReference>
<name>A0A1Q5T068_9EURO</name>
<organism evidence="4 5">
    <name type="scientific">Penicillium subrubescens</name>
    <dbReference type="NCBI Taxonomy" id="1316194"/>
    <lineage>
        <taxon>Eukaryota</taxon>
        <taxon>Fungi</taxon>
        <taxon>Dikarya</taxon>
        <taxon>Ascomycota</taxon>
        <taxon>Pezizomycotina</taxon>
        <taxon>Eurotiomycetes</taxon>
        <taxon>Eurotiomycetidae</taxon>
        <taxon>Eurotiales</taxon>
        <taxon>Aspergillaceae</taxon>
        <taxon>Penicillium</taxon>
    </lineage>
</organism>
<proteinExistence type="inferred from homology"/>
<evidence type="ECO:0000256" key="2">
    <source>
        <dbReference type="SAM" id="SignalP"/>
    </source>
</evidence>
<dbReference type="PANTHER" id="PTHR42732:SF2">
    <property type="entry name" value="BETA-MANNOSIDASE"/>
    <property type="match status" value="1"/>
</dbReference>
<evidence type="ECO:0000256" key="1">
    <source>
        <dbReference type="ARBA" id="ARBA00007401"/>
    </source>
</evidence>
<feature type="chain" id="PRO_5013384550" description="Glycosyl hydrolases family 2 sugar binding domain-containing protein" evidence="2">
    <location>
        <begin position="19"/>
        <end position="205"/>
    </location>
</feature>
<keyword evidence="5" id="KW-1185">Reference proteome</keyword>
<gene>
    <name evidence="4" type="ORF">PENSUB_11946</name>
</gene>
<reference evidence="4 5" key="1">
    <citation type="submission" date="2016-10" db="EMBL/GenBank/DDBJ databases">
        <title>Genome sequence of the ascomycete fungus Penicillium subrubescens.</title>
        <authorList>
            <person name="De Vries R.P."/>
            <person name="Peng M."/>
            <person name="Dilokpimol A."/>
            <person name="Hilden K."/>
            <person name="Makela M.R."/>
            <person name="Grigoriev I."/>
            <person name="Riley R."/>
            <person name="Granchi Z."/>
        </authorList>
    </citation>
    <scope>NUCLEOTIDE SEQUENCE [LARGE SCALE GENOMIC DNA]</scope>
    <source>
        <strain evidence="4 5">CBS 132785</strain>
    </source>
</reference>
<dbReference type="Proteomes" id="UP000186955">
    <property type="component" value="Unassembled WGS sequence"/>
</dbReference>
<keyword evidence="2" id="KW-0732">Signal</keyword>
<feature type="domain" description="Glycosyl hydrolases family 2 sugar binding" evidence="3">
    <location>
        <begin position="125"/>
        <end position="202"/>
    </location>
</feature>
<dbReference type="InterPro" id="IPR006104">
    <property type="entry name" value="Glyco_hydro_2_N"/>
</dbReference>
<evidence type="ECO:0000259" key="3">
    <source>
        <dbReference type="Pfam" id="PF02837"/>
    </source>
</evidence>
<feature type="signal peptide" evidence="2">
    <location>
        <begin position="1"/>
        <end position="18"/>
    </location>
</feature>
<dbReference type="SUPFAM" id="SSF49785">
    <property type="entry name" value="Galactose-binding domain-like"/>
    <property type="match status" value="1"/>
</dbReference>
<protein>
    <recommendedName>
        <fullName evidence="3">Glycosyl hydrolases family 2 sugar binding domain-containing protein</fullName>
    </recommendedName>
</protein>
<dbReference type="InterPro" id="IPR051913">
    <property type="entry name" value="GH2_Domain-Containing"/>
</dbReference>
<accession>A0A1Q5T068</accession>
<sequence>MQLLRSIVFSLLAATSVAVPRGDASRHQTIQPRAAKYALKEPPLTTPWTDKVGTDPWPEYPRPQMQRSQWQNLNGIWQYRGASSLAEAQNPPFGQSLEQEVLIPSCLESGLSGKILSLQQLVLRGPITHQTIGIQGNTTLYSWFSNSFKVPSDWRGQQILLNFGAVDYEATVFVNGKQAGFNRGGYSHFTVDVTQFAKPGQQNEL</sequence>
<comment type="similarity">
    <text evidence="1">Belongs to the glycosyl hydrolase 2 family.</text>
</comment>
<dbReference type="PANTHER" id="PTHR42732">
    <property type="entry name" value="BETA-GALACTOSIDASE"/>
    <property type="match status" value="1"/>
</dbReference>
<dbReference type="GO" id="GO:0005975">
    <property type="term" value="P:carbohydrate metabolic process"/>
    <property type="evidence" value="ECO:0007669"/>
    <property type="project" value="InterPro"/>
</dbReference>
<dbReference type="Pfam" id="PF02837">
    <property type="entry name" value="Glyco_hydro_2_N"/>
    <property type="match status" value="1"/>
</dbReference>
<evidence type="ECO:0000313" key="5">
    <source>
        <dbReference type="Proteomes" id="UP000186955"/>
    </source>
</evidence>
<dbReference type="InterPro" id="IPR008979">
    <property type="entry name" value="Galactose-bd-like_sf"/>
</dbReference>